<proteinExistence type="predicted"/>
<organism evidence="1 2">
    <name type="scientific">Thalassococcus arenae</name>
    <dbReference type="NCBI Taxonomy" id="2851652"/>
    <lineage>
        <taxon>Bacteria</taxon>
        <taxon>Pseudomonadati</taxon>
        <taxon>Pseudomonadota</taxon>
        <taxon>Alphaproteobacteria</taxon>
        <taxon>Rhodobacterales</taxon>
        <taxon>Roseobacteraceae</taxon>
        <taxon>Thalassococcus</taxon>
    </lineage>
</organism>
<comment type="caution">
    <text evidence="1">The sequence shown here is derived from an EMBL/GenBank/DDBJ whole genome shotgun (WGS) entry which is preliminary data.</text>
</comment>
<evidence type="ECO:0000313" key="1">
    <source>
        <dbReference type="EMBL" id="MBV2358324.1"/>
    </source>
</evidence>
<gene>
    <name evidence="1" type="ORF">KUH32_00925</name>
</gene>
<name>A0ABS6N2T0_9RHOB</name>
<dbReference type="InterPro" id="IPR009959">
    <property type="entry name" value="Cyclase_SnoaL-like"/>
</dbReference>
<accession>A0ABS6N2T0</accession>
<dbReference type="PANTHER" id="PTHR38436:SF1">
    <property type="entry name" value="ESTER CYCLASE"/>
    <property type="match status" value="1"/>
</dbReference>
<dbReference type="Pfam" id="PF07366">
    <property type="entry name" value="SnoaL"/>
    <property type="match status" value="2"/>
</dbReference>
<sequence length="331" mass="37139">MSNATQHVMAPVFAALRDFEDARAALERVAGGARFRMCHPFGDLDGAGAFWDAVHAPLLAALPDLERVEHIRIAGADDDGAIWVGSGGYYCGTWVADWLGMPATGQVAHLRFHEFYRVEDGACVEMQALWDLPEMMMQAGVWPMVPQLGRFLHVPGPQSRDGLGPHDPARSAASRQHVIDMLSAMKRHPSQGGPEVMEMPRYWHPKFMWYGPAGIGTARGIDGFRRHHQIPFLNGMPDRGQYLDEITYHFMAEGDYVGVTGWPDMAQTISHDGWLGIPPVNKKITMRSLDFWRLEDGLIRENWVLVDLLHMYDQIGVDVMARMRELAAIRP</sequence>
<keyword evidence="2" id="KW-1185">Reference proteome</keyword>
<evidence type="ECO:0000313" key="2">
    <source>
        <dbReference type="Proteomes" id="UP001166293"/>
    </source>
</evidence>
<protein>
    <submittedName>
        <fullName evidence="1">Ester cyclase</fullName>
    </submittedName>
</protein>
<dbReference type="RefSeq" id="WP_217776195.1">
    <property type="nucleotide sequence ID" value="NZ_JAHRWL010000001.1"/>
</dbReference>
<dbReference type="PANTHER" id="PTHR38436">
    <property type="entry name" value="POLYKETIDE CYCLASE SNOAL-LIKE DOMAIN"/>
    <property type="match status" value="1"/>
</dbReference>
<dbReference type="EMBL" id="JAHRWL010000001">
    <property type="protein sequence ID" value="MBV2358324.1"/>
    <property type="molecule type" value="Genomic_DNA"/>
</dbReference>
<dbReference type="Proteomes" id="UP001166293">
    <property type="component" value="Unassembled WGS sequence"/>
</dbReference>
<reference evidence="1" key="1">
    <citation type="submission" date="2021-06" db="EMBL/GenBank/DDBJ databases">
        <title>Thalassococcus sp. CAU 1522 isolated from sea sand, Republic of Korea.</title>
        <authorList>
            <person name="Kim W."/>
        </authorList>
    </citation>
    <scope>NUCLEOTIDE SEQUENCE</scope>
    <source>
        <strain evidence="1">CAU 1522</strain>
    </source>
</reference>